<dbReference type="Proteomes" id="UP000225706">
    <property type="component" value="Unassembled WGS sequence"/>
</dbReference>
<comment type="caution">
    <text evidence="2">The sequence shown here is derived from an EMBL/GenBank/DDBJ whole genome shotgun (WGS) entry which is preliminary data.</text>
</comment>
<evidence type="ECO:0000256" key="1">
    <source>
        <dbReference type="SAM" id="SignalP"/>
    </source>
</evidence>
<feature type="chain" id="PRO_5012676673" evidence="1">
    <location>
        <begin position="26"/>
        <end position="78"/>
    </location>
</feature>
<dbReference type="AlphaFoldDB" id="A0A2B4SB82"/>
<dbReference type="EMBL" id="LSMT01000141">
    <property type="protein sequence ID" value="PFX25837.1"/>
    <property type="molecule type" value="Genomic_DNA"/>
</dbReference>
<keyword evidence="3" id="KW-1185">Reference proteome</keyword>
<keyword evidence="1" id="KW-0732">Signal</keyword>
<protein>
    <submittedName>
        <fullName evidence="2">Uncharacterized protein</fullName>
    </submittedName>
</protein>
<gene>
    <name evidence="2" type="ORF">AWC38_SpisGene9534</name>
</gene>
<accession>A0A2B4SB82</accession>
<evidence type="ECO:0000313" key="3">
    <source>
        <dbReference type="Proteomes" id="UP000225706"/>
    </source>
</evidence>
<name>A0A2B4SB82_STYPI</name>
<evidence type="ECO:0000313" key="2">
    <source>
        <dbReference type="EMBL" id="PFX25837.1"/>
    </source>
</evidence>
<feature type="signal peptide" evidence="1">
    <location>
        <begin position="1"/>
        <end position="25"/>
    </location>
</feature>
<organism evidence="2 3">
    <name type="scientific">Stylophora pistillata</name>
    <name type="common">Smooth cauliflower coral</name>
    <dbReference type="NCBI Taxonomy" id="50429"/>
    <lineage>
        <taxon>Eukaryota</taxon>
        <taxon>Metazoa</taxon>
        <taxon>Cnidaria</taxon>
        <taxon>Anthozoa</taxon>
        <taxon>Hexacorallia</taxon>
        <taxon>Scleractinia</taxon>
        <taxon>Astrocoeniina</taxon>
        <taxon>Pocilloporidae</taxon>
        <taxon>Stylophora</taxon>
    </lineage>
</organism>
<reference evidence="3" key="1">
    <citation type="journal article" date="2017" name="bioRxiv">
        <title>Comparative analysis of the genomes of Stylophora pistillata and Acropora digitifera provides evidence for extensive differences between species of corals.</title>
        <authorList>
            <person name="Voolstra C.R."/>
            <person name="Li Y."/>
            <person name="Liew Y.J."/>
            <person name="Baumgarten S."/>
            <person name="Zoccola D."/>
            <person name="Flot J.-F."/>
            <person name="Tambutte S."/>
            <person name="Allemand D."/>
            <person name="Aranda M."/>
        </authorList>
    </citation>
    <scope>NUCLEOTIDE SEQUENCE [LARGE SCALE GENOMIC DNA]</scope>
</reference>
<proteinExistence type="predicted"/>
<sequence length="78" mass="8815">MEAKMALNILFLLSILLIQGSYVEGLAHACTYNDTRPVCKAVKAKIMKKHARRICSAARSLSCDQMLQHDYPDFESQK</sequence>